<evidence type="ECO:0000313" key="2">
    <source>
        <dbReference type="EMBL" id="TDO23750.1"/>
    </source>
</evidence>
<dbReference type="OrthoDB" id="894172at2"/>
<accession>A0A4R6INF2</accession>
<name>A0A4R6INF2_9SPHI</name>
<dbReference type="AlphaFoldDB" id="A0A4R6INF2"/>
<dbReference type="InterPro" id="IPR041376">
    <property type="entry name" value="Hfx_Cass5"/>
</dbReference>
<sequence length="106" mass="12567">MKMDQISEIGIDAQERLYIKPSTARFDLIYRTAREVHWDANGLFLFSPKPREWTYLDWYIHIIEVVSSECGYKLVLSDETIWTNIPKELKQDIDEEGFCSLLHKNN</sequence>
<evidence type="ECO:0000259" key="1">
    <source>
        <dbReference type="Pfam" id="PF18287"/>
    </source>
</evidence>
<dbReference type="EMBL" id="SNWM01000001">
    <property type="protein sequence ID" value="TDO23750.1"/>
    <property type="molecule type" value="Genomic_DNA"/>
</dbReference>
<dbReference type="Gene3D" id="1.20.5.1210">
    <property type="entry name" value="Integron cassette protein helical domain"/>
    <property type="match status" value="1"/>
</dbReference>
<comment type="caution">
    <text evidence="2">The sequence shown here is derived from an EMBL/GenBank/DDBJ whole genome shotgun (WGS) entry which is preliminary data.</text>
</comment>
<reference evidence="2 3" key="1">
    <citation type="submission" date="2019-03" db="EMBL/GenBank/DDBJ databases">
        <title>Genomic Encyclopedia of Archaeal and Bacterial Type Strains, Phase II (KMG-II): from individual species to whole genera.</title>
        <authorList>
            <person name="Goeker M."/>
        </authorList>
    </citation>
    <scope>NUCLEOTIDE SEQUENCE [LARGE SCALE GENOMIC DNA]</scope>
    <source>
        <strain evidence="2 3">DSM 19034</strain>
    </source>
</reference>
<dbReference type="RefSeq" id="WP_133551302.1">
    <property type="nucleotide sequence ID" value="NZ_SNWM01000001.1"/>
</dbReference>
<protein>
    <recommendedName>
        <fullName evidence="1">Integron Cassette Protein Hfx-Cass5 domain-containing protein</fullName>
    </recommendedName>
</protein>
<organism evidence="2 3">
    <name type="scientific">Pedobacter duraquae</name>
    <dbReference type="NCBI Taxonomy" id="425511"/>
    <lineage>
        <taxon>Bacteria</taxon>
        <taxon>Pseudomonadati</taxon>
        <taxon>Bacteroidota</taxon>
        <taxon>Sphingobacteriia</taxon>
        <taxon>Sphingobacteriales</taxon>
        <taxon>Sphingobacteriaceae</taxon>
        <taxon>Pedobacter</taxon>
    </lineage>
</organism>
<dbReference type="Proteomes" id="UP000295499">
    <property type="component" value="Unassembled WGS sequence"/>
</dbReference>
<evidence type="ECO:0000313" key="3">
    <source>
        <dbReference type="Proteomes" id="UP000295499"/>
    </source>
</evidence>
<feature type="domain" description="Integron Cassette Protein Hfx-Cass5" evidence="1">
    <location>
        <begin position="4"/>
        <end position="79"/>
    </location>
</feature>
<gene>
    <name evidence="2" type="ORF">CLV32_0035</name>
</gene>
<dbReference type="Gene3D" id="2.20.20.40">
    <property type="entry name" value="Integron cassette protein"/>
    <property type="match status" value="1"/>
</dbReference>
<dbReference type="Pfam" id="PF18287">
    <property type="entry name" value="Hfx_Cass5"/>
    <property type="match status" value="1"/>
</dbReference>
<proteinExistence type="predicted"/>
<keyword evidence="3" id="KW-1185">Reference proteome</keyword>